<organism evidence="2 3">
    <name type="scientific">Macrolepiota fuliginosa MF-IS2</name>
    <dbReference type="NCBI Taxonomy" id="1400762"/>
    <lineage>
        <taxon>Eukaryota</taxon>
        <taxon>Fungi</taxon>
        <taxon>Dikarya</taxon>
        <taxon>Basidiomycota</taxon>
        <taxon>Agaricomycotina</taxon>
        <taxon>Agaricomycetes</taxon>
        <taxon>Agaricomycetidae</taxon>
        <taxon>Agaricales</taxon>
        <taxon>Agaricineae</taxon>
        <taxon>Agaricaceae</taxon>
        <taxon>Macrolepiota</taxon>
    </lineage>
</organism>
<feature type="compositionally biased region" description="Basic and acidic residues" evidence="1">
    <location>
        <begin position="1"/>
        <end position="40"/>
    </location>
</feature>
<evidence type="ECO:0000313" key="3">
    <source>
        <dbReference type="Proteomes" id="UP000807342"/>
    </source>
</evidence>
<keyword evidence="3" id="KW-1185">Reference proteome</keyword>
<protein>
    <submittedName>
        <fullName evidence="2">Uncharacterized protein</fullName>
    </submittedName>
</protein>
<reference evidence="2" key="1">
    <citation type="submission" date="2020-11" db="EMBL/GenBank/DDBJ databases">
        <authorList>
            <consortium name="DOE Joint Genome Institute"/>
            <person name="Ahrendt S."/>
            <person name="Riley R."/>
            <person name="Andreopoulos W."/>
            <person name="Labutti K."/>
            <person name="Pangilinan J."/>
            <person name="Ruiz-Duenas F.J."/>
            <person name="Barrasa J.M."/>
            <person name="Sanchez-Garcia M."/>
            <person name="Camarero S."/>
            <person name="Miyauchi S."/>
            <person name="Serrano A."/>
            <person name="Linde D."/>
            <person name="Babiker R."/>
            <person name="Drula E."/>
            <person name="Ayuso-Fernandez I."/>
            <person name="Pacheco R."/>
            <person name="Padilla G."/>
            <person name="Ferreira P."/>
            <person name="Barriuso J."/>
            <person name="Kellner H."/>
            <person name="Castanera R."/>
            <person name="Alfaro M."/>
            <person name="Ramirez L."/>
            <person name="Pisabarro A.G."/>
            <person name="Kuo A."/>
            <person name="Tritt A."/>
            <person name="Lipzen A."/>
            <person name="He G."/>
            <person name="Yan M."/>
            <person name="Ng V."/>
            <person name="Cullen D."/>
            <person name="Martin F."/>
            <person name="Rosso M.-N."/>
            <person name="Henrissat B."/>
            <person name="Hibbett D."/>
            <person name="Martinez A.T."/>
            <person name="Grigoriev I.V."/>
        </authorList>
    </citation>
    <scope>NUCLEOTIDE SEQUENCE</scope>
    <source>
        <strain evidence="2">MF-IS2</strain>
    </source>
</reference>
<feature type="region of interest" description="Disordered" evidence="1">
    <location>
        <begin position="1"/>
        <end position="128"/>
    </location>
</feature>
<feature type="compositionally biased region" description="Basic and acidic residues" evidence="1">
    <location>
        <begin position="61"/>
        <end position="78"/>
    </location>
</feature>
<accession>A0A9P5X059</accession>
<sequence length="247" mass="28304">MPKDTDCRMGETMADWKARLARQQKEQEEREAEERRRVEAEEMAALEAAEKAEEEEQLQAEEERRREEKAKKQEEERKKRWAAAAEKKRAAQLAAAEKKRKRNSNEEEEGDEEEGWGRKMGQREVKGGPGCECTQCLEKNWPCTRYNGPKARVRLCAQCHQDGKGCFLPSGPSRPISGHKVDQVNKAPTELLWETRDTNNLLWEIGDQLGVLIEVSRENANTGRQCPLESSVEFVMADGVGWRFGGW</sequence>
<dbReference type="Proteomes" id="UP000807342">
    <property type="component" value="Unassembled WGS sequence"/>
</dbReference>
<dbReference type="EMBL" id="MU152179">
    <property type="protein sequence ID" value="KAF9440915.1"/>
    <property type="molecule type" value="Genomic_DNA"/>
</dbReference>
<gene>
    <name evidence="2" type="ORF">P691DRAFT_781072</name>
</gene>
<comment type="caution">
    <text evidence="2">The sequence shown here is derived from an EMBL/GenBank/DDBJ whole genome shotgun (WGS) entry which is preliminary data.</text>
</comment>
<name>A0A9P5X059_9AGAR</name>
<proteinExistence type="predicted"/>
<feature type="compositionally biased region" description="Basic and acidic residues" evidence="1">
    <location>
        <begin position="115"/>
        <end position="126"/>
    </location>
</feature>
<dbReference type="AlphaFoldDB" id="A0A9P5X059"/>
<evidence type="ECO:0000313" key="2">
    <source>
        <dbReference type="EMBL" id="KAF9440915.1"/>
    </source>
</evidence>
<evidence type="ECO:0000256" key="1">
    <source>
        <dbReference type="SAM" id="MobiDB-lite"/>
    </source>
</evidence>